<name>A0A6A4LNI4_9ERIC</name>
<dbReference type="Gene3D" id="2.60.120.430">
    <property type="entry name" value="Galactose-binding lectin"/>
    <property type="match status" value="1"/>
</dbReference>
<keyword evidence="4 7" id="KW-0067">ATP-binding</keyword>
<dbReference type="PANTHER" id="PTHR47972">
    <property type="entry name" value="KINESIN-LIKE PROTEIN KLP-3"/>
    <property type="match status" value="1"/>
</dbReference>
<accession>A0A6A4LNI4</accession>
<dbReference type="InterPro" id="IPR021720">
    <property type="entry name" value="Malectin_dom"/>
</dbReference>
<dbReference type="FunFam" id="3.40.850.10:FF:000057">
    <property type="entry name" value="kinesin-like protein KIN-14R"/>
    <property type="match status" value="1"/>
</dbReference>
<keyword evidence="6 7" id="KW-0505">Motor protein</keyword>
<feature type="compositionally biased region" description="Basic and acidic residues" evidence="10">
    <location>
        <begin position="774"/>
        <end position="783"/>
    </location>
</feature>
<evidence type="ECO:0000256" key="7">
    <source>
        <dbReference type="PROSITE-ProRule" id="PRU00283"/>
    </source>
</evidence>
<evidence type="ECO:0000256" key="2">
    <source>
        <dbReference type="ARBA" id="ARBA00022701"/>
    </source>
</evidence>
<evidence type="ECO:0000256" key="8">
    <source>
        <dbReference type="RuleBase" id="RU000394"/>
    </source>
</evidence>
<dbReference type="InterPro" id="IPR001752">
    <property type="entry name" value="Kinesin_motor_dom"/>
</dbReference>
<dbReference type="GO" id="GO:0005524">
    <property type="term" value="F:ATP binding"/>
    <property type="evidence" value="ECO:0007669"/>
    <property type="project" value="UniProtKB-UniRule"/>
</dbReference>
<proteinExistence type="inferred from homology"/>
<dbReference type="InterPro" id="IPR019821">
    <property type="entry name" value="Kinesin_motor_CS"/>
</dbReference>
<organism evidence="12 13">
    <name type="scientific">Rhododendron williamsianum</name>
    <dbReference type="NCBI Taxonomy" id="262921"/>
    <lineage>
        <taxon>Eukaryota</taxon>
        <taxon>Viridiplantae</taxon>
        <taxon>Streptophyta</taxon>
        <taxon>Embryophyta</taxon>
        <taxon>Tracheophyta</taxon>
        <taxon>Spermatophyta</taxon>
        <taxon>Magnoliopsida</taxon>
        <taxon>eudicotyledons</taxon>
        <taxon>Gunneridae</taxon>
        <taxon>Pentapetalae</taxon>
        <taxon>asterids</taxon>
        <taxon>Ericales</taxon>
        <taxon>Ericaceae</taxon>
        <taxon>Ericoideae</taxon>
        <taxon>Rhodoreae</taxon>
        <taxon>Rhododendron</taxon>
    </lineage>
</organism>
<evidence type="ECO:0000256" key="3">
    <source>
        <dbReference type="ARBA" id="ARBA00022741"/>
    </source>
</evidence>
<dbReference type="EMBL" id="QEFC01001233">
    <property type="protein sequence ID" value="KAE9458842.1"/>
    <property type="molecule type" value="Genomic_DNA"/>
</dbReference>
<dbReference type="Proteomes" id="UP000428333">
    <property type="component" value="Linkage Group LG05"/>
</dbReference>
<evidence type="ECO:0000256" key="1">
    <source>
        <dbReference type="ARBA" id="ARBA00010899"/>
    </source>
</evidence>
<feature type="domain" description="Kinesin motor" evidence="11">
    <location>
        <begin position="312"/>
        <end position="634"/>
    </location>
</feature>
<dbReference type="GO" id="GO:0003777">
    <property type="term" value="F:microtubule motor activity"/>
    <property type="evidence" value="ECO:0007669"/>
    <property type="project" value="InterPro"/>
</dbReference>
<evidence type="ECO:0000256" key="5">
    <source>
        <dbReference type="ARBA" id="ARBA00023054"/>
    </source>
</evidence>
<evidence type="ECO:0000256" key="10">
    <source>
        <dbReference type="SAM" id="MobiDB-lite"/>
    </source>
</evidence>
<feature type="coiled-coil region" evidence="9">
    <location>
        <begin position="226"/>
        <end position="260"/>
    </location>
</feature>
<dbReference type="AlphaFoldDB" id="A0A6A4LNI4"/>
<keyword evidence="3 7" id="KW-0547">Nucleotide-binding</keyword>
<dbReference type="GO" id="GO:0005874">
    <property type="term" value="C:microtubule"/>
    <property type="evidence" value="ECO:0007669"/>
    <property type="project" value="UniProtKB-KW"/>
</dbReference>
<dbReference type="PROSITE" id="PS50067">
    <property type="entry name" value="KINESIN_MOTOR_2"/>
    <property type="match status" value="1"/>
</dbReference>
<feature type="non-terminal residue" evidence="12">
    <location>
        <position position="1"/>
    </location>
</feature>
<evidence type="ECO:0000313" key="13">
    <source>
        <dbReference type="Proteomes" id="UP000428333"/>
    </source>
</evidence>
<dbReference type="Gene3D" id="3.40.850.10">
    <property type="entry name" value="Kinesin motor domain"/>
    <property type="match status" value="1"/>
</dbReference>
<comment type="similarity">
    <text evidence="1">Belongs to the TRAFAC class myosin-kinesin ATPase superfamily. Kinesin family. KIN-14 subfamily.</text>
</comment>
<dbReference type="OrthoDB" id="3176171at2759"/>
<feature type="coiled-coil region" evidence="9">
    <location>
        <begin position="711"/>
        <end position="764"/>
    </location>
</feature>
<dbReference type="PROSITE" id="PS00411">
    <property type="entry name" value="KINESIN_MOTOR_1"/>
    <property type="match status" value="1"/>
</dbReference>
<evidence type="ECO:0000259" key="11">
    <source>
        <dbReference type="PROSITE" id="PS50067"/>
    </source>
</evidence>
<evidence type="ECO:0000256" key="4">
    <source>
        <dbReference type="ARBA" id="ARBA00022840"/>
    </source>
</evidence>
<evidence type="ECO:0000313" key="12">
    <source>
        <dbReference type="EMBL" id="KAE9458842.1"/>
    </source>
</evidence>
<dbReference type="InterPro" id="IPR027417">
    <property type="entry name" value="P-loop_NTPase"/>
</dbReference>
<dbReference type="GO" id="GO:0008017">
    <property type="term" value="F:microtubule binding"/>
    <property type="evidence" value="ECO:0007669"/>
    <property type="project" value="InterPro"/>
</dbReference>
<dbReference type="InterPro" id="IPR036961">
    <property type="entry name" value="Kinesin_motor_dom_sf"/>
</dbReference>
<feature type="region of interest" description="Disordered" evidence="10">
    <location>
        <begin position="885"/>
        <end position="904"/>
    </location>
</feature>
<gene>
    <name evidence="12" type="ORF">C3L33_09257</name>
</gene>
<dbReference type="InterPro" id="IPR027640">
    <property type="entry name" value="Kinesin-like_fam"/>
</dbReference>
<dbReference type="SUPFAM" id="SSF52540">
    <property type="entry name" value="P-loop containing nucleoside triphosphate hydrolases"/>
    <property type="match status" value="1"/>
</dbReference>
<protein>
    <recommendedName>
        <fullName evidence="8">Kinesin-like protein</fullName>
    </recommendedName>
</protein>
<dbReference type="CDD" id="cd01366">
    <property type="entry name" value="KISc_C_terminal"/>
    <property type="match status" value="1"/>
</dbReference>
<sequence>CTCWVLIILSFGPENIVKFINAGGGDMNEVGNSANFIMSDTSFVGGDVLRTEEGIIDGGDLTPLYQSARFGNFSYQFDNLPPGDYLVDLHFAEITNTNGPKGTRVFDVFMQEEKARNFFQKLILNHFVFILNLKLILREDGMIQIRFEGVNGNPVVSGICIKEAHKVLASQVKQGGFVCKNCAAEIDVPSAENKLIRMRSTAKYEKKIEDLNQDKAMQAAKLRDISTRYEKERRFLASAIDELRRNIKTMKEEHSQLSREAHQCADSIPDLNKMLMAVQALVSQYGDLKLKYSEEQARTKQLFNQIQEAKGNIRVFCRCRPLSKEEISSGYATVVDFNAAKDGDLGIVTGGSTKKLYKFDRVYTPKDDQVDVFEDASPMVTSVLDGYNVCIFAYGQTGTGKTFTMEGTELNRGVNYRTLEQLFKVAEERKDTYTYKISVSVLEVYNEQIRDLLATSSTSKKLEVKQASEGAHHVPGIVEARVENIKKVWDILRVGSNARAVGSNNVNEHSSRSHCLLCIMVRAKSLINGECTQSKLWLVDLAGSERLAKTDAQGDRLKEAQNINRSLSALGDVISALASKSSHIPYRNSKLTHLLQDSLGGDSKTLMFVQISPSIQDIGETVSSLNFASRVRGVELGPAKRQIDMGELQKLKLQVSWSDILYTQCLENIAHLSLSLIVDELQDKLRECEQVGPKALQQKVQEFEDKLKRKAQEFELHTMVLQEKVMELENKLKLQRCNTESQLLHEKVKELEEKLRQRDEASENVLVFSFEKSRKATPTERKTPNTTESPLDRDLQSLCLKSSNRSLSHGSSVLLKGTDSLRELRRKRDLQNGGIENSLVLSAPLIEKKLLPVEHNKTRNIDPSKAFARVTRSTKPFPTAQRFFSSKEVSGVREKDNSTRGWLR</sequence>
<dbReference type="Pfam" id="PF00225">
    <property type="entry name" value="Kinesin"/>
    <property type="match status" value="1"/>
</dbReference>
<dbReference type="PRINTS" id="PR00380">
    <property type="entry name" value="KINESINHEAVY"/>
</dbReference>
<keyword evidence="13" id="KW-1185">Reference proteome</keyword>
<dbReference type="Pfam" id="PF11721">
    <property type="entry name" value="Malectin"/>
    <property type="match status" value="1"/>
</dbReference>
<evidence type="ECO:0000256" key="9">
    <source>
        <dbReference type="SAM" id="Coils"/>
    </source>
</evidence>
<dbReference type="GO" id="GO:0007018">
    <property type="term" value="P:microtubule-based movement"/>
    <property type="evidence" value="ECO:0007669"/>
    <property type="project" value="InterPro"/>
</dbReference>
<feature type="binding site" evidence="7">
    <location>
        <begin position="395"/>
        <end position="402"/>
    </location>
    <ligand>
        <name>ATP</name>
        <dbReference type="ChEBI" id="CHEBI:30616"/>
    </ligand>
</feature>
<dbReference type="SMART" id="SM00129">
    <property type="entry name" value="KISc"/>
    <property type="match status" value="1"/>
</dbReference>
<evidence type="ECO:0000256" key="6">
    <source>
        <dbReference type="ARBA" id="ARBA00023175"/>
    </source>
</evidence>
<dbReference type="PANTHER" id="PTHR47972:SF18">
    <property type="entry name" value="KINESIN-LIKE PROTEIN KIN-14R"/>
    <property type="match status" value="1"/>
</dbReference>
<feature type="region of interest" description="Disordered" evidence="10">
    <location>
        <begin position="774"/>
        <end position="794"/>
    </location>
</feature>
<keyword evidence="5 9" id="KW-0175">Coiled coil</keyword>
<keyword evidence="2 8" id="KW-0493">Microtubule</keyword>
<comment type="caution">
    <text evidence="12">The sequence shown here is derived from an EMBL/GenBank/DDBJ whole genome shotgun (WGS) entry which is preliminary data.</text>
</comment>
<reference evidence="12 13" key="1">
    <citation type="journal article" date="2019" name="Genome Biol. Evol.">
        <title>The Rhododendron genome and chromosomal organization provide insight into shared whole-genome duplications across the heath family (Ericaceae).</title>
        <authorList>
            <person name="Soza V.L."/>
            <person name="Lindsley D."/>
            <person name="Waalkes A."/>
            <person name="Ramage E."/>
            <person name="Patwardhan R.P."/>
            <person name="Burton J.N."/>
            <person name="Adey A."/>
            <person name="Kumar A."/>
            <person name="Qiu R."/>
            <person name="Shendure J."/>
            <person name="Hall B."/>
        </authorList>
    </citation>
    <scope>NUCLEOTIDE SEQUENCE [LARGE SCALE GENOMIC DNA]</scope>
    <source>
        <strain evidence="12">RSF 1966-606</strain>
    </source>
</reference>